<comment type="caution">
    <text evidence="2">The sequence shown here is derived from an EMBL/GenBank/DDBJ whole genome shotgun (WGS) entry which is preliminary data.</text>
</comment>
<dbReference type="Pfam" id="PF13730">
    <property type="entry name" value="HTH_36"/>
    <property type="match status" value="1"/>
</dbReference>
<name>A0A422M0H3_LACPA</name>
<gene>
    <name evidence="2" type="ORF">FAM18157_02202</name>
</gene>
<protein>
    <recommendedName>
        <fullName evidence="4">Helix-turn-helix domain-containing protein</fullName>
    </recommendedName>
</protein>
<dbReference type="AlphaFoldDB" id="A0A422M0H3"/>
<evidence type="ECO:0000313" key="2">
    <source>
        <dbReference type="EMBL" id="RND80169.1"/>
    </source>
</evidence>
<accession>A0A422M0H3</accession>
<dbReference type="Proteomes" id="UP000284716">
    <property type="component" value="Unassembled WGS sequence"/>
</dbReference>
<feature type="region of interest" description="Disordered" evidence="1">
    <location>
        <begin position="118"/>
        <end position="138"/>
    </location>
</feature>
<evidence type="ECO:0000313" key="3">
    <source>
        <dbReference type="Proteomes" id="UP000284716"/>
    </source>
</evidence>
<organism evidence="2 3">
    <name type="scientific">Lacticaseibacillus paracasei</name>
    <name type="common">Lactobacillus paracasei</name>
    <dbReference type="NCBI Taxonomy" id="1597"/>
    <lineage>
        <taxon>Bacteria</taxon>
        <taxon>Bacillati</taxon>
        <taxon>Bacillota</taxon>
        <taxon>Bacilli</taxon>
        <taxon>Lactobacillales</taxon>
        <taxon>Lactobacillaceae</taxon>
        <taxon>Lacticaseibacillus</taxon>
    </lineage>
</organism>
<evidence type="ECO:0000256" key="1">
    <source>
        <dbReference type="SAM" id="MobiDB-lite"/>
    </source>
</evidence>
<dbReference type="EMBL" id="LKFS01000082">
    <property type="protein sequence ID" value="RND80169.1"/>
    <property type="molecule type" value="Genomic_DNA"/>
</dbReference>
<evidence type="ECO:0008006" key="4">
    <source>
        <dbReference type="Google" id="ProtNLM"/>
    </source>
</evidence>
<sequence>MFAKTLPINTSTKTVTIMNEKPGYYAILPPDVRYDKQLPQGAKLLYSEITALSNKNGYCWASNDYFAKLYSVSIGTIKSWLKCLEDNSYIRRVIKYKSGSKEVEQRFISLAPRSENLPPSVRKLTHPRSENCPENNTSINKNIRASSTLESDFEKLWKLYPKKIGKKPALAAYKRVMSRKKNPATNRQIQDGIVAYRQLIKSKGTEKRFVKDGSTFFNQEAWNDYLEVVKEERNEQEARKPKFDPKKTAIAMYIDYNSPDRVLEEIQAQGIPINPEDAKRYIAEYDEGRQRA</sequence>
<reference evidence="2 3" key="1">
    <citation type="journal article" date="2018" name="Front. Microbiol.">
        <title>Conversion of Methionine to Cysteine in Lactobacillus paracasei Depends on the Highly Mobile cysK-ctl-cysE Gene Cluster.</title>
        <authorList>
            <person name="Wuthrich D."/>
            <person name="Irmler S."/>
            <person name="Berthoud H."/>
            <person name="Guggenbuhl B."/>
            <person name="Eugster E."/>
            <person name="Bruggmann R."/>
        </authorList>
    </citation>
    <scope>NUCLEOTIDE SEQUENCE [LARGE SCALE GENOMIC DNA]</scope>
    <source>
        <strain evidence="2 3">FAM18157</strain>
    </source>
</reference>
<proteinExistence type="predicted"/>